<evidence type="ECO:0000313" key="2">
    <source>
        <dbReference type="EMBL" id="EPS30903.1"/>
    </source>
</evidence>
<proteinExistence type="predicted"/>
<reference evidence="2 3" key="1">
    <citation type="journal article" date="2013" name="PLoS ONE">
        <title>Genomic and secretomic analyses reveal unique features of the lignocellulolytic enzyme system of Penicillium decumbens.</title>
        <authorList>
            <person name="Liu G."/>
            <person name="Zhang L."/>
            <person name="Wei X."/>
            <person name="Zou G."/>
            <person name="Qin Y."/>
            <person name="Ma L."/>
            <person name="Li J."/>
            <person name="Zheng H."/>
            <person name="Wang S."/>
            <person name="Wang C."/>
            <person name="Xun L."/>
            <person name="Zhao G.-P."/>
            <person name="Zhou Z."/>
            <person name="Qu Y."/>
        </authorList>
    </citation>
    <scope>NUCLEOTIDE SEQUENCE [LARGE SCALE GENOMIC DNA]</scope>
    <source>
        <strain evidence="3">114-2 / CGMCC 5302</strain>
    </source>
</reference>
<keyword evidence="3" id="KW-1185">Reference proteome</keyword>
<feature type="region of interest" description="Disordered" evidence="1">
    <location>
        <begin position="105"/>
        <end position="130"/>
    </location>
</feature>
<dbReference type="EMBL" id="KB644412">
    <property type="protein sequence ID" value="EPS30903.1"/>
    <property type="molecule type" value="Genomic_DNA"/>
</dbReference>
<dbReference type="HOGENOM" id="CLU_1732098_0_0_1"/>
<organism evidence="2 3">
    <name type="scientific">Penicillium oxalicum (strain 114-2 / CGMCC 5302)</name>
    <name type="common">Penicillium decumbens</name>
    <dbReference type="NCBI Taxonomy" id="933388"/>
    <lineage>
        <taxon>Eukaryota</taxon>
        <taxon>Fungi</taxon>
        <taxon>Dikarya</taxon>
        <taxon>Ascomycota</taxon>
        <taxon>Pezizomycotina</taxon>
        <taxon>Eurotiomycetes</taxon>
        <taxon>Eurotiomycetidae</taxon>
        <taxon>Eurotiales</taxon>
        <taxon>Aspergillaceae</taxon>
        <taxon>Penicillium</taxon>
    </lineage>
</organism>
<dbReference type="AlphaFoldDB" id="S8AX55"/>
<protein>
    <submittedName>
        <fullName evidence="2">Uncharacterized protein</fullName>
    </submittedName>
</protein>
<accession>S8AX55</accession>
<sequence>MIGSGYTAQAHWEDGRKNHRPKIWVIEAKGVKMWRGRERQRERGEVGGMRNQNGLVSGQVDQARMIYLVPQDWCGNSESTPAVLLQYNRYFRCVVDSSYGPVMDPSGSLISSDLPRNESRVKRDGYDRRSSQWDQQKLKWLQERGEPRRQW</sequence>
<gene>
    <name evidence="2" type="ORF">PDE_05856</name>
</gene>
<feature type="compositionally biased region" description="Basic and acidic residues" evidence="1">
    <location>
        <begin position="115"/>
        <end position="130"/>
    </location>
</feature>
<evidence type="ECO:0000256" key="1">
    <source>
        <dbReference type="SAM" id="MobiDB-lite"/>
    </source>
</evidence>
<name>S8AX55_PENO1</name>
<evidence type="ECO:0000313" key="3">
    <source>
        <dbReference type="Proteomes" id="UP000019376"/>
    </source>
</evidence>
<dbReference type="Proteomes" id="UP000019376">
    <property type="component" value="Unassembled WGS sequence"/>
</dbReference>